<dbReference type="InterPro" id="IPR005144">
    <property type="entry name" value="ATP-cone_dom"/>
</dbReference>
<dbReference type="EC" id="1.17.4.2" evidence="3"/>
<evidence type="ECO:0000259" key="18">
    <source>
        <dbReference type="PROSITE" id="PS51161"/>
    </source>
</evidence>
<feature type="active site" evidence="15">
    <location>
        <position position="488"/>
    </location>
</feature>
<dbReference type="AlphaFoldDB" id="A0A1I5F378"/>
<dbReference type="GO" id="GO:0005524">
    <property type="term" value="F:ATP binding"/>
    <property type="evidence" value="ECO:0007669"/>
    <property type="project" value="UniProtKB-UniRule"/>
</dbReference>
<dbReference type="Gene3D" id="3.90.1390.10">
    <property type="entry name" value="b-12 dependent (class ii) ribonucleotide reductase, chain A, domain 3"/>
    <property type="match status" value="1"/>
</dbReference>
<feature type="active site" evidence="15">
    <location>
        <position position="490"/>
    </location>
</feature>
<feature type="domain" description="ATP-cone" evidence="18">
    <location>
        <begin position="3"/>
        <end position="90"/>
    </location>
</feature>
<dbReference type="Gene3D" id="3.30.1620.10">
    <property type="entry name" value="b-12 dependent (class ii) ribonucleotide reductase, Chain A, Domain 2"/>
    <property type="match status" value="1"/>
</dbReference>
<evidence type="ECO:0000313" key="19">
    <source>
        <dbReference type="EMBL" id="SFO18212.1"/>
    </source>
</evidence>
<dbReference type="RefSeq" id="WP_091686078.1">
    <property type="nucleotide sequence ID" value="NZ_BAABFM010000014.1"/>
</dbReference>
<evidence type="ECO:0000256" key="5">
    <source>
        <dbReference type="ARBA" id="ARBA00022533"/>
    </source>
</evidence>
<evidence type="ECO:0000256" key="1">
    <source>
        <dbReference type="ARBA" id="ARBA00001922"/>
    </source>
</evidence>
<keyword evidence="13" id="KW-0170">Cobalt</keyword>
<dbReference type="GO" id="GO:0006260">
    <property type="term" value="P:DNA replication"/>
    <property type="evidence" value="ECO:0007669"/>
    <property type="project" value="UniProtKB-KW"/>
</dbReference>
<dbReference type="PANTHER" id="PTHR43371">
    <property type="entry name" value="VITAMIN B12-DEPENDENT RIBONUCLEOTIDE REDUCTASE"/>
    <property type="match status" value="1"/>
</dbReference>
<evidence type="ECO:0000256" key="2">
    <source>
        <dbReference type="ARBA" id="ARBA00005654"/>
    </source>
</evidence>
<feature type="disulfide bond" description="Redox-active" evidence="16">
    <location>
        <begin position="217"/>
        <end position="499"/>
    </location>
</feature>
<dbReference type="InterPro" id="IPR013345">
    <property type="entry name" value="RTP_Rdtase_AdoCbl-dep"/>
</dbReference>
<evidence type="ECO:0000256" key="13">
    <source>
        <dbReference type="ARBA" id="ARBA00023285"/>
    </source>
</evidence>
<protein>
    <recommendedName>
        <fullName evidence="4">Adenosylcobalamin-dependent ribonucleoside-triphosphate reductase</fullName>
        <ecNumber evidence="3">1.17.4.2</ecNumber>
    </recommendedName>
</protein>
<evidence type="ECO:0000256" key="10">
    <source>
        <dbReference type="ARBA" id="ARBA00023002"/>
    </source>
</evidence>
<keyword evidence="12" id="KW-0676">Redox-active center</keyword>
<comment type="cofactor">
    <cofactor evidence="1">
        <name>adenosylcob(III)alamin</name>
        <dbReference type="ChEBI" id="CHEBI:18408"/>
    </cofactor>
</comment>
<keyword evidence="7" id="KW-0235">DNA replication</keyword>
<evidence type="ECO:0000256" key="11">
    <source>
        <dbReference type="ARBA" id="ARBA00023157"/>
    </source>
</evidence>
<gene>
    <name evidence="19" type="ORF">SAMN04489757_11210</name>
</gene>
<comment type="similarity">
    <text evidence="2">Belongs to the class II ribonucleoside-triphosphate reductase family.</text>
</comment>
<dbReference type="OrthoDB" id="9763270at2"/>
<dbReference type="PROSITE" id="PS51161">
    <property type="entry name" value="ATP_CONE"/>
    <property type="match status" value="1"/>
</dbReference>
<dbReference type="Gene3D" id="3.20.70.20">
    <property type="match status" value="1"/>
</dbReference>
<sequence length="799" mass="92909">MKKEIIKRNGKKTTFDRSRIANAIMKAMISVGLENKEIAEKIAAKIEENHVDGMRVEDVERQVVKELFLEDMDEVADSYAEYKAQRKLFRSRENKETGKFLSSEFIAKYKHKPDPFPTELGKFVYYRTYSRPIPEERRREYWWETCYRVVEFNVGLQLDAMRRQGIYVTEKLMHSLTKEAEEIYDLMYHLKLFPSGRSLWVAGSKASYLYPLSNFNCSFVTIDSLKKFSEIFFVLMLGTGVGLSVQREYVSKLPKINSKIEIIHKSYDAVPVKQRKEYTELKLINNNAIELEIGDSKFGWSSAIDMFFDILSSKQYVGVEYIFINYNNVRPEGERLKTFGGYASGHNNIKQMFIKIDRLFKEKRKSNQQQWQSIKPIDCLDIATIIAENVVSGGVRRSAEIILCDHDEEEVLNAKANLYYQDDNGNWIENKQILNRSLSNNTVIYNKKPTREELHQHFNKLKISGEPAFANFEEMRRRRPDVQGGNPCFEILLRDRGVCNLTEVNLMGFVNPDGTYDKQGLLKAQRYSAHIGYRMASIELELHEWNLVNEEDRLTGCSITGVMDFRNATNMSDEEFVDLLKELRRTARESAFELADFLMMNRPKLVTTVKPSGTISQLPTVSSGVHFSHAPYYIRRVRVNAKDPLAQALAEAGFPWNPEVGQTVEEHKTKVFEFPVKSPEGRTKYDVSAIEQLELYKMIMKNYVDHNASNTIHVRPKEWEEVEQWVYDNWDDIVGVTFLSLDESFYQLLPYEAVDKETYQELYAKQPKFNPSILNQYETFEEEFDILDADCDSGHCPVR</sequence>
<evidence type="ECO:0000256" key="3">
    <source>
        <dbReference type="ARBA" id="ARBA00012275"/>
    </source>
</evidence>
<evidence type="ECO:0000256" key="4">
    <source>
        <dbReference type="ARBA" id="ARBA00021063"/>
    </source>
</evidence>
<dbReference type="GO" id="GO:0031419">
    <property type="term" value="F:cobalamin binding"/>
    <property type="evidence" value="ECO:0007669"/>
    <property type="project" value="UniProtKB-KW"/>
</dbReference>
<evidence type="ECO:0000256" key="12">
    <source>
        <dbReference type="ARBA" id="ARBA00023284"/>
    </source>
</evidence>
<evidence type="ECO:0000256" key="14">
    <source>
        <dbReference type="ARBA" id="ARBA00048987"/>
    </source>
</evidence>
<keyword evidence="6" id="KW-0846">Cobalamin</keyword>
<dbReference type="PANTHER" id="PTHR43371:SF1">
    <property type="entry name" value="RIBONUCLEOSIDE-DIPHOSPHATE REDUCTASE"/>
    <property type="match status" value="1"/>
</dbReference>
<dbReference type="Pfam" id="PF17975">
    <property type="entry name" value="RNR_Alpha"/>
    <property type="match status" value="1"/>
</dbReference>
<evidence type="ECO:0000256" key="8">
    <source>
        <dbReference type="ARBA" id="ARBA00022741"/>
    </source>
</evidence>
<keyword evidence="8 17" id="KW-0547">Nucleotide-binding</keyword>
<dbReference type="EMBL" id="FOWD01000012">
    <property type="protein sequence ID" value="SFO18212.1"/>
    <property type="molecule type" value="Genomic_DNA"/>
</dbReference>
<evidence type="ECO:0000256" key="16">
    <source>
        <dbReference type="PIRSR" id="PIRSR613345-2"/>
    </source>
</evidence>
<dbReference type="SUPFAM" id="SSF51998">
    <property type="entry name" value="PFL-like glycyl radical enzymes"/>
    <property type="match status" value="1"/>
</dbReference>
<evidence type="ECO:0000256" key="6">
    <source>
        <dbReference type="ARBA" id="ARBA00022628"/>
    </source>
</evidence>
<evidence type="ECO:0000313" key="20">
    <source>
        <dbReference type="Proteomes" id="UP000198806"/>
    </source>
</evidence>
<keyword evidence="5" id="KW-0021">Allosteric enzyme</keyword>
<dbReference type="Pfam" id="PF03477">
    <property type="entry name" value="ATP-cone"/>
    <property type="match status" value="1"/>
</dbReference>
<proteinExistence type="inferred from homology"/>
<evidence type="ECO:0000256" key="9">
    <source>
        <dbReference type="ARBA" id="ARBA00022840"/>
    </source>
</evidence>
<keyword evidence="20" id="KW-1185">Reference proteome</keyword>
<evidence type="ECO:0000256" key="15">
    <source>
        <dbReference type="PIRSR" id="PIRSR613345-1"/>
    </source>
</evidence>
<keyword evidence="10" id="KW-0560">Oxidoreductase</keyword>
<keyword evidence="9 17" id="KW-0067">ATP-binding</keyword>
<dbReference type="GO" id="GO:0004748">
    <property type="term" value="F:ribonucleoside-diphosphate reductase activity, thioredoxin disulfide as acceptor"/>
    <property type="evidence" value="ECO:0007669"/>
    <property type="project" value="InterPro"/>
</dbReference>
<dbReference type="InterPro" id="IPR040763">
    <property type="entry name" value="RNR_alpha_hel"/>
</dbReference>
<dbReference type="NCBIfam" id="TIGR02505">
    <property type="entry name" value="RTPR"/>
    <property type="match status" value="1"/>
</dbReference>
<dbReference type="InterPro" id="IPR054158">
    <property type="entry name" value="RNR-II_ins_dom"/>
</dbReference>
<organism evidence="19 20">
    <name type="scientific">Anaerocolumna aminovalerica</name>
    <dbReference type="NCBI Taxonomy" id="1527"/>
    <lineage>
        <taxon>Bacteria</taxon>
        <taxon>Bacillati</taxon>
        <taxon>Bacillota</taxon>
        <taxon>Clostridia</taxon>
        <taxon>Lachnospirales</taxon>
        <taxon>Lachnospiraceae</taxon>
        <taxon>Anaerocolumna</taxon>
    </lineage>
</organism>
<keyword evidence="11 16" id="KW-1015">Disulfide bond</keyword>
<name>A0A1I5F378_9FIRM</name>
<dbReference type="GO" id="GO:0008998">
    <property type="term" value="F:ribonucleoside-triphosphate reductase (thioredoxin) activity"/>
    <property type="evidence" value="ECO:0007669"/>
    <property type="project" value="UniProtKB-EC"/>
</dbReference>
<dbReference type="STRING" id="1527.SAMN04489757_11210"/>
<evidence type="ECO:0000256" key="7">
    <source>
        <dbReference type="ARBA" id="ARBA00022705"/>
    </source>
</evidence>
<dbReference type="Pfam" id="PF21995">
    <property type="entry name" value="RNR-II_ins_dom"/>
    <property type="match status" value="1"/>
</dbReference>
<accession>A0A1I5F378</accession>
<reference evidence="19 20" key="1">
    <citation type="submission" date="2016-10" db="EMBL/GenBank/DDBJ databases">
        <authorList>
            <person name="de Groot N.N."/>
        </authorList>
    </citation>
    <scope>NUCLEOTIDE SEQUENCE [LARGE SCALE GENOMIC DNA]</scope>
    <source>
        <strain evidence="19 20">DSM 1283</strain>
    </source>
</reference>
<dbReference type="Proteomes" id="UP000198806">
    <property type="component" value="Unassembled WGS sequence"/>
</dbReference>
<evidence type="ECO:0000256" key="17">
    <source>
        <dbReference type="PROSITE-ProRule" id="PRU00492"/>
    </source>
</evidence>
<comment type="catalytic activity">
    <reaction evidence="14">
        <text>a 2'-deoxyribonucleoside 5'-triphosphate + [thioredoxin]-disulfide + H2O = a ribonucleoside 5'-triphosphate + [thioredoxin]-dithiol</text>
        <dbReference type="Rhea" id="RHEA:12701"/>
        <dbReference type="Rhea" id="RHEA-COMP:10698"/>
        <dbReference type="Rhea" id="RHEA-COMP:10700"/>
        <dbReference type="ChEBI" id="CHEBI:15377"/>
        <dbReference type="ChEBI" id="CHEBI:29950"/>
        <dbReference type="ChEBI" id="CHEBI:50058"/>
        <dbReference type="ChEBI" id="CHEBI:61557"/>
        <dbReference type="ChEBI" id="CHEBI:61560"/>
        <dbReference type="EC" id="1.17.4.2"/>
    </reaction>
</comment>
<dbReference type="InterPro" id="IPR050862">
    <property type="entry name" value="RdRp_reductase_class-2"/>
</dbReference>